<dbReference type="EMBL" id="MCFI01000014">
    <property type="protein sequence ID" value="ORY80050.1"/>
    <property type="molecule type" value="Genomic_DNA"/>
</dbReference>
<feature type="non-terminal residue" evidence="2">
    <location>
        <position position="350"/>
    </location>
</feature>
<dbReference type="GO" id="GO:0070390">
    <property type="term" value="C:transcription export complex 2"/>
    <property type="evidence" value="ECO:0007669"/>
    <property type="project" value="TreeGrafter"/>
</dbReference>
<dbReference type="STRING" id="56484.A0A1Y2F812"/>
<dbReference type="GeneID" id="63784508"/>
<evidence type="ECO:0000313" key="3">
    <source>
        <dbReference type="Proteomes" id="UP000193685"/>
    </source>
</evidence>
<feature type="domain" description="SAC3/GANP/THP3 conserved" evidence="1">
    <location>
        <begin position="1"/>
        <end position="301"/>
    </location>
</feature>
<dbReference type="Proteomes" id="UP000193685">
    <property type="component" value="Unassembled WGS sequence"/>
</dbReference>
<dbReference type="AlphaFoldDB" id="A0A1Y2F812"/>
<dbReference type="PANTHER" id="PTHR12436">
    <property type="entry name" value="80 KDA MCM3-ASSOCIATED PROTEIN"/>
    <property type="match status" value="1"/>
</dbReference>
<dbReference type="GO" id="GO:0005737">
    <property type="term" value="C:cytoplasm"/>
    <property type="evidence" value="ECO:0007669"/>
    <property type="project" value="TreeGrafter"/>
</dbReference>
<dbReference type="PANTHER" id="PTHR12436:SF3">
    <property type="entry name" value="GERMINAL-CENTER ASSOCIATED NUCLEAR PROTEIN"/>
    <property type="match status" value="1"/>
</dbReference>
<reference evidence="2 3" key="1">
    <citation type="submission" date="2016-07" db="EMBL/GenBank/DDBJ databases">
        <title>Pervasive Adenine N6-methylation of Active Genes in Fungi.</title>
        <authorList>
            <consortium name="DOE Joint Genome Institute"/>
            <person name="Mondo S.J."/>
            <person name="Dannebaum R.O."/>
            <person name="Kuo R.C."/>
            <person name="Labutti K."/>
            <person name="Haridas S."/>
            <person name="Kuo A."/>
            <person name="Salamov A."/>
            <person name="Ahrendt S.R."/>
            <person name="Lipzen A."/>
            <person name="Sullivan W."/>
            <person name="Andreopoulos W.B."/>
            <person name="Clum A."/>
            <person name="Lindquist E."/>
            <person name="Daum C."/>
            <person name="Ramamoorthy G.K."/>
            <person name="Gryganskyi A."/>
            <person name="Culley D."/>
            <person name="Magnuson J.K."/>
            <person name="James T.Y."/>
            <person name="O'Malley M.A."/>
            <person name="Stajich J.E."/>
            <person name="Spatafora J.W."/>
            <person name="Visel A."/>
            <person name="Grigoriev I.V."/>
        </authorList>
    </citation>
    <scope>NUCLEOTIDE SEQUENCE [LARGE SCALE GENOMIC DNA]</scope>
    <source>
        <strain evidence="2 3">12-1054</strain>
    </source>
</reference>
<evidence type="ECO:0000259" key="1">
    <source>
        <dbReference type="Pfam" id="PF03399"/>
    </source>
</evidence>
<dbReference type="OMA" id="IFTHAYN"/>
<name>A0A1Y2F812_PROLT</name>
<keyword evidence="3" id="KW-1185">Reference proteome</keyword>
<dbReference type="InterPro" id="IPR005062">
    <property type="entry name" value="SAC3/GANP/THP3_conserved"/>
</dbReference>
<dbReference type="Gene3D" id="1.25.40.990">
    <property type="match status" value="1"/>
</dbReference>
<dbReference type="InterPro" id="IPR045107">
    <property type="entry name" value="SAC3/GANP/THP3"/>
</dbReference>
<comment type="caution">
    <text evidence="2">The sequence shown here is derived from an EMBL/GenBank/DDBJ whole genome shotgun (WGS) entry which is preliminary data.</text>
</comment>
<sequence>MCPQFEREQREYQNNVERWELDPLSGRIDPSRAIKAFHRPAAGNEQALPSDVRPPHVLVSTLDYLLDYILCGGDALELTHGFIRDRTRSIRQDFTLQNNRGPEAILCHERIARFHILSLHLMRAVTGFSEQQETEQLRKTLQSLAEYYIEQRQLGQCSPCEAEFRGYHILTRIRDPDVLRQVQTLPPEIRKSKHVQLALRLYSLAQRSNEELGRFKAPNCEGSQNLYARFFKLLGSCFTDYLSACLCETQFTEVRKGALKAMRKAFMPQQSGILVNDMAYTLGFDDAEEVQEFLEHFGVATTLDDNGLQRVELHKNVPFDETDVFTLQTMSKRIVEAKRNATPLNEIVRG</sequence>
<dbReference type="GO" id="GO:0006406">
    <property type="term" value="P:mRNA export from nucleus"/>
    <property type="evidence" value="ECO:0007669"/>
    <property type="project" value="TreeGrafter"/>
</dbReference>
<dbReference type="Pfam" id="PF03399">
    <property type="entry name" value="SAC3_GANP"/>
    <property type="match status" value="1"/>
</dbReference>
<dbReference type="OrthoDB" id="264795at2759"/>
<proteinExistence type="predicted"/>
<accession>A0A1Y2F812</accession>
<protein>
    <submittedName>
        <fullName evidence="2">SAC3/GANP/Nin1/mts3/eIF-3 p25 family-domain-containing protein</fullName>
    </submittedName>
</protein>
<dbReference type="RefSeq" id="XP_040724184.1">
    <property type="nucleotide sequence ID" value="XM_040867909.1"/>
</dbReference>
<evidence type="ECO:0000313" key="2">
    <source>
        <dbReference type="EMBL" id="ORY80050.1"/>
    </source>
</evidence>
<gene>
    <name evidence="2" type="ORF">BCR37DRAFT_349223</name>
</gene>
<organism evidence="2 3">
    <name type="scientific">Protomyces lactucae-debilis</name>
    <dbReference type="NCBI Taxonomy" id="2754530"/>
    <lineage>
        <taxon>Eukaryota</taxon>
        <taxon>Fungi</taxon>
        <taxon>Dikarya</taxon>
        <taxon>Ascomycota</taxon>
        <taxon>Taphrinomycotina</taxon>
        <taxon>Taphrinomycetes</taxon>
        <taxon>Taphrinales</taxon>
        <taxon>Protomycetaceae</taxon>
        <taxon>Protomyces</taxon>
    </lineage>
</organism>